<dbReference type="InterPro" id="IPR004837">
    <property type="entry name" value="NaCa_Exmemb"/>
</dbReference>
<dbReference type="GO" id="GO:0008273">
    <property type="term" value="F:calcium, potassium:sodium antiporter activity"/>
    <property type="evidence" value="ECO:0007669"/>
    <property type="project" value="TreeGrafter"/>
</dbReference>
<dbReference type="Proteomes" id="UP000192478">
    <property type="component" value="Chromosome"/>
</dbReference>
<dbReference type="EMBL" id="CP020559">
    <property type="protein sequence ID" value="ARE87352.1"/>
    <property type="molecule type" value="Genomic_DNA"/>
</dbReference>
<keyword evidence="4 5" id="KW-0472">Membrane</keyword>
<name>A0AAC9RKJ4_9CLOT</name>
<evidence type="ECO:0000256" key="5">
    <source>
        <dbReference type="SAM" id="Phobius"/>
    </source>
</evidence>
<dbReference type="InterPro" id="IPR044880">
    <property type="entry name" value="NCX_ion-bd_dom_sf"/>
</dbReference>
<dbReference type="PANTHER" id="PTHR10846">
    <property type="entry name" value="SODIUM/POTASSIUM/CALCIUM EXCHANGER"/>
    <property type="match status" value="1"/>
</dbReference>
<dbReference type="GO" id="GO:0005886">
    <property type="term" value="C:plasma membrane"/>
    <property type="evidence" value="ECO:0007669"/>
    <property type="project" value="TreeGrafter"/>
</dbReference>
<feature type="transmembrane region" description="Helical" evidence="5">
    <location>
        <begin position="181"/>
        <end position="201"/>
    </location>
</feature>
<evidence type="ECO:0000256" key="1">
    <source>
        <dbReference type="ARBA" id="ARBA00004141"/>
    </source>
</evidence>
<dbReference type="NCBIfam" id="TIGR00367">
    <property type="entry name" value="calcium/sodium antiporter"/>
    <property type="match status" value="1"/>
</dbReference>
<evidence type="ECO:0000259" key="6">
    <source>
        <dbReference type="Pfam" id="PF01699"/>
    </source>
</evidence>
<dbReference type="GO" id="GO:0006874">
    <property type="term" value="P:intracellular calcium ion homeostasis"/>
    <property type="evidence" value="ECO:0007669"/>
    <property type="project" value="TreeGrafter"/>
</dbReference>
<feature type="domain" description="Sodium/calcium exchanger membrane region" evidence="6">
    <location>
        <begin position="184"/>
        <end position="336"/>
    </location>
</feature>
<dbReference type="InterPro" id="IPR004481">
    <property type="entry name" value="K/Na/Ca-exchanger"/>
</dbReference>
<feature type="transmembrane region" description="Helical" evidence="5">
    <location>
        <begin position="12"/>
        <end position="29"/>
    </location>
</feature>
<feature type="transmembrane region" description="Helical" evidence="5">
    <location>
        <begin position="320"/>
        <end position="341"/>
    </location>
</feature>
<dbReference type="Pfam" id="PF01699">
    <property type="entry name" value="Na_Ca_ex"/>
    <property type="match status" value="2"/>
</dbReference>
<evidence type="ECO:0000256" key="3">
    <source>
        <dbReference type="ARBA" id="ARBA00022989"/>
    </source>
</evidence>
<evidence type="ECO:0000256" key="2">
    <source>
        <dbReference type="ARBA" id="ARBA00022692"/>
    </source>
</evidence>
<evidence type="ECO:0000313" key="8">
    <source>
        <dbReference type="Proteomes" id="UP000192478"/>
    </source>
</evidence>
<dbReference type="Gene3D" id="1.20.1420.30">
    <property type="entry name" value="NCX, central ion-binding region"/>
    <property type="match status" value="1"/>
</dbReference>
<keyword evidence="2 5" id="KW-0812">Transmembrane</keyword>
<sequence length="342" mass="36687">MQVSNRGDNMGNLGVFLLFTLGVVIIIKGGDWFVESAVWVAKVTGVPNVLIGATIVSIATTLPELLVSSIATYQHYYDVAIGNVVGSMVCNIGLILGLTALLSPIKIQPSKFAVKGFFMLISGIVLLFLAKDTIITPQEGNLFILLFFIYIVMNILEFRGNGKNNREYHATANLDKSNTKINIGKFIIGALFITVGARLLVNNGIIIAELVGVPQQVISLTLIALGTSLPELTTAIGSVIKGHGEISVGNILGANILDMVMVLGVCSKLGEKGIVINYENIMLGATIHNVPQSLYLDIPVALLMMVILVLGGFLKGAINRTMGFSMLFIYIMYLGVLAKLFI</sequence>
<feature type="transmembrane region" description="Helical" evidence="5">
    <location>
        <begin position="79"/>
        <end position="100"/>
    </location>
</feature>
<comment type="subcellular location">
    <subcellularLocation>
        <location evidence="1">Membrane</location>
        <topology evidence="1">Multi-pass membrane protein</topology>
    </subcellularLocation>
</comment>
<dbReference type="AlphaFoldDB" id="A0AAC9RKJ4"/>
<reference evidence="7 8" key="1">
    <citation type="submission" date="2017-03" db="EMBL/GenBank/DDBJ databases">
        <title>Complete sequence of Clostridium formicaceticum DSM 92.</title>
        <authorList>
            <person name="Poehlein A."/>
            <person name="Karl M."/>
            <person name="Bengelsdorf F.R."/>
            <person name="Duerre P."/>
            <person name="Daniel R."/>
        </authorList>
    </citation>
    <scope>NUCLEOTIDE SEQUENCE [LARGE SCALE GENOMIC DNA]</scope>
    <source>
        <strain evidence="7 8">DSM 92</strain>
    </source>
</reference>
<protein>
    <submittedName>
        <fullName evidence="7">Inner membrane protein YrbG</fullName>
    </submittedName>
</protein>
<feature type="transmembrane region" description="Helical" evidence="5">
    <location>
        <begin position="142"/>
        <end position="161"/>
    </location>
</feature>
<proteinExistence type="predicted"/>
<keyword evidence="3 5" id="KW-1133">Transmembrane helix</keyword>
<dbReference type="PANTHER" id="PTHR10846:SF8">
    <property type="entry name" value="INNER MEMBRANE PROTEIN YRBG"/>
    <property type="match status" value="1"/>
</dbReference>
<feature type="transmembrane region" description="Helical" evidence="5">
    <location>
        <begin position="294"/>
        <end position="314"/>
    </location>
</feature>
<organism evidence="7 8">
    <name type="scientific">Clostridium formicaceticum</name>
    <dbReference type="NCBI Taxonomy" id="1497"/>
    <lineage>
        <taxon>Bacteria</taxon>
        <taxon>Bacillati</taxon>
        <taxon>Bacillota</taxon>
        <taxon>Clostridia</taxon>
        <taxon>Eubacteriales</taxon>
        <taxon>Clostridiaceae</taxon>
        <taxon>Clostridium</taxon>
    </lineage>
</organism>
<feature type="domain" description="Sodium/calcium exchanger membrane region" evidence="6">
    <location>
        <begin position="16"/>
        <end position="155"/>
    </location>
</feature>
<feature type="transmembrane region" description="Helical" evidence="5">
    <location>
        <begin position="112"/>
        <end position="130"/>
    </location>
</feature>
<accession>A0AAC9RKJ4</accession>
<evidence type="ECO:0000256" key="4">
    <source>
        <dbReference type="ARBA" id="ARBA00023136"/>
    </source>
</evidence>
<feature type="transmembrane region" description="Helical" evidence="5">
    <location>
        <begin position="49"/>
        <end position="67"/>
    </location>
</feature>
<dbReference type="GO" id="GO:0005262">
    <property type="term" value="F:calcium channel activity"/>
    <property type="evidence" value="ECO:0007669"/>
    <property type="project" value="TreeGrafter"/>
</dbReference>
<evidence type="ECO:0000313" key="7">
    <source>
        <dbReference type="EMBL" id="ARE87352.1"/>
    </source>
</evidence>
<gene>
    <name evidence="7" type="primary">yrbG_2</name>
    <name evidence="7" type="ORF">CLFO_17510</name>
</gene>